<proteinExistence type="predicted"/>
<dbReference type="Gene3D" id="3.60.40.10">
    <property type="entry name" value="PPM-type phosphatase domain"/>
    <property type="match status" value="1"/>
</dbReference>
<dbReference type="SUPFAM" id="SSF81606">
    <property type="entry name" value="PP2C-like"/>
    <property type="match status" value="1"/>
</dbReference>
<sequence length="408" mass="43279">MDWSKAGTAAVPAQTEPPVPHRHDVPILLVEDDAGDAVLFEEVLADSDLGHDFTWSKSLAEAEEELRGSGSGTCILLDLHLPDATGLAAVRRMLEVAPEAAIVVLTGLADGRTGLSAVAEGAQDYLSKAQLTADGLNRAVRYALQRKQAQRATAALQAGRLQAQENARLERGLLPVPLLRDPGFRVVARYEPGRDHAILGGDFYDVVQTEDGSVHAVVGDVSGHGAAEAALGVCLRVAWRAAVMSGRTGPDQLRLLEEILVAEREEEHLFATLVTCVFPPGGTELTVVRAGHPGIMLRTGTGVSWYESPGGMALGFLPGHARWTEDSLPLRPGTSVVAFTDGLFEGRTGPAGERLGEQGLLRAAEGLHGLPGQEFVDRLVQDVSDRAADHGGLSDDVAILHLDWEHGS</sequence>
<dbReference type="Pfam" id="PF00072">
    <property type="entry name" value="Response_reg"/>
    <property type="match status" value="1"/>
</dbReference>
<dbReference type="Pfam" id="PF07228">
    <property type="entry name" value="SpoIIE"/>
    <property type="match status" value="1"/>
</dbReference>
<dbReference type="CDD" id="cd00156">
    <property type="entry name" value="REC"/>
    <property type="match status" value="1"/>
</dbReference>
<dbReference type="PROSITE" id="PS50110">
    <property type="entry name" value="RESPONSE_REGULATORY"/>
    <property type="match status" value="1"/>
</dbReference>
<keyword evidence="6" id="KW-1185">Reference proteome</keyword>
<dbReference type="InterPro" id="IPR052016">
    <property type="entry name" value="Bact_Sigma-Reg"/>
</dbReference>
<dbReference type="PANTHER" id="PTHR43156:SF2">
    <property type="entry name" value="STAGE II SPORULATION PROTEIN E"/>
    <property type="match status" value="1"/>
</dbReference>
<name>A0ABP8ZSH3_9ACTN</name>
<dbReference type="InterPro" id="IPR036457">
    <property type="entry name" value="PPM-type-like_dom_sf"/>
</dbReference>
<comment type="caution">
    <text evidence="5">The sequence shown here is derived from an EMBL/GenBank/DDBJ whole genome shotgun (WGS) entry which is preliminary data.</text>
</comment>
<dbReference type="PANTHER" id="PTHR43156">
    <property type="entry name" value="STAGE II SPORULATION PROTEIN E-RELATED"/>
    <property type="match status" value="1"/>
</dbReference>
<feature type="domain" description="Response regulatory" evidence="4">
    <location>
        <begin position="26"/>
        <end position="143"/>
    </location>
</feature>
<dbReference type="InterPro" id="IPR011006">
    <property type="entry name" value="CheY-like_superfamily"/>
</dbReference>
<keyword evidence="2" id="KW-0597">Phosphoprotein</keyword>
<evidence type="ECO:0000256" key="2">
    <source>
        <dbReference type="PROSITE-ProRule" id="PRU00169"/>
    </source>
</evidence>
<keyword evidence="1" id="KW-0378">Hydrolase</keyword>
<feature type="region of interest" description="Disordered" evidence="3">
    <location>
        <begin position="1"/>
        <end position="20"/>
    </location>
</feature>
<dbReference type="InterPro" id="IPR001932">
    <property type="entry name" value="PPM-type_phosphatase-like_dom"/>
</dbReference>
<dbReference type="RefSeq" id="WP_376428077.1">
    <property type="nucleotide sequence ID" value="NZ_BAABJV010000001.1"/>
</dbReference>
<evidence type="ECO:0000256" key="3">
    <source>
        <dbReference type="SAM" id="MobiDB-lite"/>
    </source>
</evidence>
<dbReference type="InterPro" id="IPR001789">
    <property type="entry name" value="Sig_transdc_resp-reg_receiver"/>
</dbReference>
<feature type="modified residue" description="4-aspartylphosphate" evidence="2">
    <location>
        <position position="78"/>
    </location>
</feature>
<evidence type="ECO:0000259" key="4">
    <source>
        <dbReference type="PROSITE" id="PS50110"/>
    </source>
</evidence>
<evidence type="ECO:0000256" key="1">
    <source>
        <dbReference type="ARBA" id="ARBA00022801"/>
    </source>
</evidence>
<dbReference type="SUPFAM" id="SSF52172">
    <property type="entry name" value="CheY-like"/>
    <property type="match status" value="1"/>
</dbReference>
<dbReference type="SMART" id="SM00331">
    <property type="entry name" value="PP2C_SIG"/>
    <property type="match status" value="1"/>
</dbReference>
<gene>
    <name evidence="5" type="ORF">GCM10023329_08640</name>
</gene>
<organism evidence="5 6">
    <name type="scientific">Streptomyces sanyensis</name>
    <dbReference type="NCBI Taxonomy" id="568869"/>
    <lineage>
        <taxon>Bacteria</taxon>
        <taxon>Bacillati</taxon>
        <taxon>Actinomycetota</taxon>
        <taxon>Actinomycetes</taxon>
        <taxon>Kitasatosporales</taxon>
        <taxon>Streptomycetaceae</taxon>
        <taxon>Streptomyces</taxon>
    </lineage>
</organism>
<dbReference type="SMART" id="SM00448">
    <property type="entry name" value="REC"/>
    <property type="match status" value="1"/>
</dbReference>
<accession>A0ABP8ZSH3</accession>
<dbReference type="Proteomes" id="UP001501147">
    <property type="component" value="Unassembled WGS sequence"/>
</dbReference>
<evidence type="ECO:0000313" key="5">
    <source>
        <dbReference type="EMBL" id="GAA4764934.1"/>
    </source>
</evidence>
<evidence type="ECO:0000313" key="6">
    <source>
        <dbReference type="Proteomes" id="UP001501147"/>
    </source>
</evidence>
<dbReference type="EMBL" id="BAABJV010000001">
    <property type="protein sequence ID" value="GAA4764934.1"/>
    <property type="molecule type" value="Genomic_DNA"/>
</dbReference>
<reference evidence="6" key="1">
    <citation type="journal article" date="2019" name="Int. J. Syst. Evol. Microbiol.">
        <title>The Global Catalogue of Microorganisms (GCM) 10K type strain sequencing project: providing services to taxonomists for standard genome sequencing and annotation.</title>
        <authorList>
            <consortium name="The Broad Institute Genomics Platform"/>
            <consortium name="The Broad Institute Genome Sequencing Center for Infectious Disease"/>
            <person name="Wu L."/>
            <person name="Ma J."/>
        </authorList>
    </citation>
    <scope>NUCLEOTIDE SEQUENCE [LARGE SCALE GENOMIC DNA]</scope>
    <source>
        <strain evidence="6">JCM 18324</strain>
    </source>
</reference>
<dbReference type="Gene3D" id="3.40.50.2300">
    <property type="match status" value="1"/>
</dbReference>
<protein>
    <submittedName>
        <fullName evidence="5">SpoIIE family protein phosphatase</fullName>
    </submittedName>
</protein>